<evidence type="ECO:0000313" key="5">
    <source>
        <dbReference type="EMBL" id="MBP1043418.1"/>
    </source>
</evidence>
<name>A0A940PIA7_9ENTE</name>
<feature type="active site" description="Acyl-thioester intermediate" evidence="4">
    <location>
        <position position="184"/>
    </location>
</feature>
<keyword evidence="3" id="KW-0788">Thiol protease</keyword>
<dbReference type="InterPro" id="IPR005754">
    <property type="entry name" value="Sortase"/>
</dbReference>
<dbReference type="SUPFAM" id="SSF63817">
    <property type="entry name" value="Sortase"/>
    <property type="match status" value="1"/>
</dbReference>
<dbReference type="InterPro" id="IPR023365">
    <property type="entry name" value="Sortase_dom-sf"/>
</dbReference>
<dbReference type="Pfam" id="PF04203">
    <property type="entry name" value="Sortase"/>
    <property type="match status" value="1"/>
</dbReference>
<dbReference type="GO" id="GO:0008234">
    <property type="term" value="F:cysteine-type peptidase activity"/>
    <property type="evidence" value="ECO:0007669"/>
    <property type="project" value="UniProtKB-KW"/>
</dbReference>
<evidence type="ECO:0000256" key="4">
    <source>
        <dbReference type="PIRSR" id="PIRSR605754-1"/>
    </source>
</evidence>
<comment type="caution">
    <text evidence="5">The sequence shown here is derived from an EMBL/GenBank/DDBJ whole genome shotgun (WGS) entry which is preliminary data.</text>
</comment>
<keyword evidence="1" id="KW-0645">Protease</keyword>
<dbReference type="AlphaFoldDB" id="A0A940PIA7"/>
<evidence type="ECO:0000256" key="1">
    <source>
        <dbReference type="ARBA" id="ARBA00022670"/>
    </source>
</evidence>
<dbReference type="Proteomes" id="UP000674938">
    <property type="component" value="Unassembled WGS sequence"/>
</dbReference>
<keyword evidence="6" id="KW-1185">Reference proteome</keyword>
<dbReference type="EMBL" id="JAEEGA010000016">
    <property type="protein sequence ID" value="MBP1043418.1"/>
    <property type="molecule type" value="Genomic_DNA"/>
</dbReference>
<organism evidence="5 6">
    <name type="scientific">Vagococcus allomyrinae</name>
    <dbReference type="NCBI Taxonomy" id="2794353"/>
    <lineage>
        <taxon>Bacteria</taxon>
        <taxon>Bacillati</taxon>
        <taxon>Bacillota</taxon>
        <taxon>Bacilli</taxon>
        <taxon>Lactobacillales</taxon>
        <taxon>Enterococcaceae</taxon>
        <taxon>Vagococcus</taxon>
    </lineage>
</organism>
<feature type="active site" description="Proton donor/acceptor" evidence="4">
    <location>
        <position position="118"/>
    </location>
</feature>
<dbReference type="CDD" id="cd06165">
    <property type="entry name" value="Sortase_A"/>
    <property type="match status" value="1"/>
</dbReference>
<protein>
    <submittedName>
        <fullName evidence="5">Class A sortase</fullName>
    </submittedName>
</protein>
<reference evidence="5" key="1">
    <citation type="submission" date="2020-12" db="EMBL/GenBank/DDBJ databases">
        <title>Vagococcus allomyrinae sp. nov. and Enterococcus lavae sp. nov., isolated from the larvae of Allomyrina dichotoma.</title>
        <authorList>
            <person name="Lee S.D."/>
        </authorList>
    </citation>
    <scope>NUCLEOTIDE SEQUENCE</scope>
    <source>
        <strain evidence="5">BWB3-3</strain>
    </source>
</reference>
<accession>A0A940PIA7</accession>
<evidence type="ECO:0000313" key="6">
    <source>
        <dbReference type="Proteomes" id="UP000674938"/>
    </source>
</evidence>
<gene>
    <name evidence="5" type="ORF">I6N95_20555</name>
</gene>
<evidence type="ECO:0000256" key="3">
    <source>
        <dbReference type="ARBA" id="ARBA00022807"/>
    </source>
</evidence>
<evidence type="ECO:0000256" key="2">
    <source>
        <dbReference type="ARBA" id="ARBA00022801"/>
    </source>
</evidence>
<keyword evidence="2" id="KW-0378">Hydrolase</keyword>
<sequence length="223" mass="24817">MLVVGLALVFNNQIKNQIVKWMSNKNRIEHLSRKDIELNMEKDVSFDFDAVESLDFETVVKSRVYQDQLYVVGGIAIPDIGLNLPIYKGLSNYALSAGAGTMKEGQQMGEGNYALASHNMNDGSLLFAPLSNIPAPESAETLMYLTDLEYIYTYKVVMKKYVDPSQSEVIEDVEGKKLLTLVTCDFSGTERLIIQGEFVNKVSGKKATTAMTNAFNLETNTFN</sequence>
<dbReference type="NCBIfam" id="TIGR01076">
    <property type="entry name" value="sortase_fam"/>
    <property type="match status" value="1"/>
</dbReference>
<dbReference type="InterPro" id="IPR042007">
    <property type="entry name" value="Sortase_A"/>
</dbReference>
<dbReference type="GO" id="GO:0006508">
    <property type="term" value="P:proteolysis"/>
    <property type="evidence" value="ECO:0007669"/>
    <property type="project" value="UniProtKB-KW"/>
</dbReference>
<proteinExistence type="predicted"/>
<dbReference type="Gene3D" id="2.40.260.10">
    <property type="entry name" value="Sortase"/>
    <property type="match status" value="1"/>
</dbReference>